<dbReference type="Proteomes" id="UP000232631">
    <property type="component" value="Chromosome"/>
</dbReference>
<evidence type="ECO:0000313" key="10">
    <source>
        <dbReference type="EMBL" id="NMO10163.1"/>
    </source>
</evidence>
<evidence type="ECO:0000313" key="13">
    <source>
        <dbReference type="Proteomes" id="UP000591058"/>
    </source>
</evidence>
<evidence type="ECO:0000313" key="12">
    <source>
        <dbReference type="Proteomes" id="UP000232806"/>
    </source>
</evidence>
<organism evidence="8 12">
    <name type="scientific">Methanobacterium subterraneum</name>
    <dbReference type="NCBI Taxonomy" id="59277"/>
    <lineage>
        <taxon>Archaea</taxon>
        <taxon>Methanobacteriati</taxon>
        <taxon>Methanobacteriota</taxon>
        <taxon>Methanomada group</taxon>
        <taxon>Methanobacteria</taxon>
        <taxon>Methanobacteriales</taxon>
        <taxon>Methanobacteriaceae</taxon>
        <taxon>Methanobacterium</taxon>
    </lineage>
</organism>
<evidence type="ECO:0000259" key="7">
    <source>
        <dbReference type="Pfam" id="PF05681"/>
    </source>
</evidence>
<dbReference type="OrthoDB" id="371925at2157"/>
<accession>A0A2H4VQM2</accession>
<reference evidence="10 13" key="2">
    <citation type="submission" date="2020-04" db="EMBL/GenBank/DDBJ databases">
        <title>Draft genome of Methanobacterium subterraneum isolated from animal feces.</title>
        <authorList>
            <person name="Ouboter H.T."/>
            <person name="Berger S."/>
            <person name="Gungor E."/>
            <person name="Jetten M.S.M."/>
            <person name="Welte C.U."/>
        </authorList>
    </citation>
    <scope>NUCLEOTIDE SEQUENCE [LARGE SCALE GENOMIC DNA]</scope>
    <source>
        <strain evidence="10">HO_2020</strain>
    </source>
</reference>
<dbReference type="KEGG" id="msub:BK009_06690"/>
<evidence type="ECO:0000256" key="4">
    <source>
        <dbReference type="ARBA" id="ARBA00023004"/>
    </source>
</evidence>
<dbReference type="AlphaFoldDB" id="A0A2H4VCD5"/>
<keyword evidence="6 10" id="KW-0456">Lyase</keyword>
<dbReference type="GO" id="GO:0004333">
    <property type="term" value="F:fumarate hydratase activity"/>
    <property type="evidence" value="ECO:0007669"/>
    <property type="project" value="UniProtKB-EC"/>
</dbReference>
<gene>
    <name evidence="8" type="ORF">BK007_06805</name>
    <name evidence="9" type="ORF">BK009_06690</name>
    <name evidence="10" type="ORF">HG719_10100</name>
</gene>
<dbReference type="InterPro" id="IPR051208">
    <property type="entry name" value="Class-I_Fumarase/Tartrate_DH"/>
</dbReference>
<keyword evidence="2" id="KW-0004">4Fe-4S</keyword>
<dbReference type="PANTHER" id="PTHR30389">
    <property type="entry name" value="FUMARATE HYDRATASE-RELATED"/>
    <property type="match status" value="1"/>
</dbReference>
<evidence type="ECO:0000256" key="6">
    <source>
        <dbReference type="ARBA" id="ARBA00023239"/>
    </source>
</evidence>
<keyword evidence="11" id="KW-1185">Reference proteome</keyword>
<proteinExistence type="inferred from homology"/>
<accession>A0A2H4VCD5</accession>
<dbReference type="NCBIfam" id="NF004885">
    <property type="entry name" value="PRK06246.1"/>
    <property type="match status" value="1"/>
</dbReference>
<dbReference type="RefSeq" id="WP_100905719.1">
    <property type="nucleotide sequence ID" value="NZ_CP017766.1"/>
</dbReference>
<dbReference type="EMBL" id="CP017766">
    <property type="protein sequence ID" value="AUB55741.1"/>
    <property type="molecule type" value="Genomic_DNA"/>
</dbReference>
<evidence type="ECO:0000256" key="2">
    <source>
        <dbReference type="ARBA" id="ARBA00022485"/>
    </source>
</evidence>
<dbReference type="Pfam" id="PF05681">
    <property type="entry name" value="Fumerase"/>
    <property type="match status" value="1"/>
</dbReference>
<dbReference type="PANTHER" id="PTHR30389:SF17">
    <property type="entry name" value="L(+)-TARTRATE DEHYDRATASE SUBUNIT ALPHA-RELATED"/>
    <property type="match status" value="1"/>
</dbReference>
<feature type="domain" description="Fe-S hydro-lyase tartrate dehydratase alpha-type catalytic" evidence="7">
    <location>
        <begin position="10"/>
        <end position="274"/>
    </location>
</feature>
<evidence type="ECO:0000313" key="8">
    <source>
        <dbReference type="EMBL" id="AUB55741.1"/>
    </source>
</evidence>
<sequence length="285" mass="30897">MISQQMVEEEIFRLFKEAVIKLPEDVKKALEHAYAIEDDETALLNLKAIQDNIKAAEDMEIPICQDTGLPIIFIKMGDVEIENFQEGIANGIIKATHEIPLRPNVVDPLTRENTDINTGRFIPQVDIELVDSQTLEMTVFPKGFGSENNNSLKMALPGEGTEGIKQFVLETVLAAGGKPCPPIVVGVGVGGSSDMALKLAKKALLREIGEHHPEERMASLEKEMLEMVNATGIGPMGLGGKTTALDVKIEYADTHTAGLPIGVCIQCWAARRATGVLKGENNKKG</sequence>
<keyword evidence="4" id="KW-0408">Iron</keyword>
<dbReference type="EMBL" id="CP017768">
    <property type="protein sequence ID" value="AUB60395.1"/>
    <property type="molecule type" value="Genomic_DNA"/>
</dbReference>
<evidence type="ECO:0000256" key="5">
    <source>
        <dbReference type="ARBA" id="ARBA00023014"/>
    </source>
</evidence>
<dbReference type="Proteomes" id="UP000232806">
    <property type="component" value="Chromosome"/>
</dbReference>
<dbReference type="GeneID" id="35126163"/>
<dbReference type="Proteomes" id="UP000591058">
    <property type="component" value="Unassembled WGS sequence"/>
</dbReference>
<dbReference type="GO" id="GO:0046872">
    <property type="term" value="F:metal ion binding"/>
    <property type="evidence" value="ECO:0007669"/>
    <property type="project" value="UniProtKB-KW"/>
</dbReference>
<name>A0A2H4VCD5_9EURY</name>
<evidence type="ECO:0000256" key="1">
    <source>
        <dbReference type="ARBA" id="ARBA00008876"/>
    </source>
</evidence>
<dbReference type="InterPro" id="IPR004646">
    <property type="entry name" value="Fe-S_hydro-lyase_TtdA-typ_cat"/>
</dbReference>
<dbReference type="GO" id="GO:0051539">
    <property type="term" value="F:4 iron, 4 sulfur cluster binding"/>
    <property type="evidence" value="ECO:0007669"/>
    <property type="project" value="UniProtKB-KW"/>
</dbReference>
<dbReference type="EC" id="4.2.1.2" evidence="10"/>
<keyword evidence="3" id="KW-0479">Metal-binding</keyword>
<evidence type="ECO:0000313" key="9">
    <source>
        <dbReference type="EMBL" id="AUB60395.1"/>
    </source>
</evidence>
<dbReference type="NCBIfam" id="TIGR00722">
    <property type="entry name" value="ttdA_fumA_fumB"/>
    <property type="match status" value="1"/>
</dbReference>
<evidence type="ECO:0000313" key="11">
    <source>
        <dbReference type="Proteomes" id="UP000232631"/>
    </source>
</evidence>
<evidence type="ECO:0000256" key="3">
    <source>
        <dbReference type="ARBA" id="ARBA00022723"/>
    </source>
</evidence>
<dbReference type="EMBL" id="JABBYL010000035">
    <property type="protein sequence ID" value="NMO10163.1"/>
    <property type="molecule type" value="Genomic_DNA"/>
</dbReference>
<protein>
    <submittedName>
        <fullName evidence="8">Fumarate hydratase</fullName>
        <ecNumber evidence="10">4.2.1.2</ecNumber>
    </submittedName>
</protein>
<comment type="similarity">
    <text evidence="1">Belongs to the class-I fumarase family.</text>
</comment>
<reference evidence="11 12" key="1">
    <citation type="submission" date="2016-10" db="EMBL/GenBank/DDBJ databases">
        <title>Comparative genomics between deep and shallow subseafloor isolates.</title>
        <authorList>
            <person name="Ishii S."/>
            <person name="Miller J.R."/>
            <person name="Sutton G."/>
            <person name="Suzuki S."/>
            <person name="Methe B."/>
            <person name="Inagaki F."/>
            <person name="Imachi H."/>
        </authorList>
    </citation>
    <scope>NUCLEOTIDE SEQUENCE [LARGE SCALE GENOMIC DNA]</scope>
    <source>
        <strain evidence="9 11">A8p</strain>
        <strain evidence="8 12">MO-MB1</strain>
    </source>
</reference>
<keyword evidence="5" id="KW-0411">Iron-sulfur</keyword>